<keyword evidence="6" id="KW-0472">Membrane</keyword>
<dbReference type="InterPro" id="IPR001173">
    <property type="entry name" value="Glyco_trans_2-like"/>
</dbReference>
<comment type="similarity">
    <text evidence="2">Belongs to the CDP-glycerol glycerophosphotransferase family.</text>
</comment>
<dbReference type="InterPro" id="IPR029044">
    <property type="entry name" value="Nucleotide-diphossugar_trans"/>
</dbReference>
<comment type="caution">
    <text evidence="8">The sequence shown here is derived from an EMBL/GenBank/DDBJ whole genome shotgun (WGS) entry which is preliminary data.</text>
</comment>
<evidence type="ECO:0000259" key="7">
    <source>
        <dbReference type="Pfam" id="PF00535"/>
    </source>
</evidence>
<evidence type="ECO:0000256" key="3">
    <source>
        <dbReference type="ARBA" id="ARBA00022475"/>
    </source>
</evidence>
<dbReference type="InterPro" id="IPR043148">
    <property type="entry name" value="TagF_C"/>
</dbReference>
<proteinExistence type="inferred from homology"/>
<accession>A0A8I0WB50</accession>
<dbReference type="InterPro" id="IPR007554">
    <property type="entry name" value="Glycerophosphate_synth"/>
</dbReference>
<dbReference type="SUPFAM" id="SSF53756">
    <property type="entry name" value="UDP-Glycosyltransferase/glycogen phosphorylase"/>
    <property type="match status" value="1"/>
</dbReference>
<dbReference type="Pfam" id="PF04464">
    <property type="entry name" value="Glyphos_transf"/>
    <property type="match status" value="1"/>
</dbReference>
<evidence type="ECO:0000256" key="4">
    <source>
        <dbReference type="ARBA" id="ARBA00022679"/>
    </source>
</evidence>
<dbReference type="PANTHER" id="PTHR37316:SF3">
    <property type="entry name" value="TEICHOIC ACID GLYCEROL-PHOSPHATE TRANSFERASE"/>
    <property type="match status" value="1"/>
</dbReference>
<dbReference type="EMBL" id="JADPYN010000071">
    <property type="protein sequence ID" value="MBF9304962.1"/>
    <property type="molecule type" value="Genomic_DNA"/>
</dbReference>
<name>A0A8I0WB50_STAEP</name>
<keyword evidence="3" id="KW-1003">Cell membrane</keyword>
<protein>
    <submittedName>
        <fullName evidence="8">Bifunctional glycosyltransferase family 2 protein/CDP-glycerol:glycerophosphate glycerophosphotransferase</fullName>
    </submittedName>
</protein>
<evidence type="ECO:0000313" key="8">
    <source>
        <dbReference type="EMBL" id="MBF9304962.1"/>
    </source>
</evidence>
<dbReference type="Gene3D" id="3.40.50.12580">
    <property type="match status" value="1"/>
</dbReference>
<dbReference type="PANTHER" id="PTHR37316">
    <property type="entry name" value="TEICHOIC ACID GLYCEROL-PHOSPHATE PRIMASE"/>
    <property type="match status" value="1"/>
</dbReference>
<dbReference type="GO" id="GO:0019350">
    <property type="term" value="P:teichoic acid biosynthetic process"/>
    <property type="evidence" value="ECO:0007669"/>
    <property type="project" value="UniProtKB-KW"/>
</dbReference>
<gene>
    <name evidence="8" type="ORF">I3V53_13035</name>
</gene>
<dbReference type="AlphaFoldDB" id="A0A8I0WB50"/>
<evidence type="ECO:0000313" key="9">
    <source>
        <dbReference type="Proteomes" id="UP000622362"/>
    </source>
</evidence>
<sequence length="723" mass="85753">MNKLSIIITYFNSEEYIEDCINSLKTQRNQDFEIIIVDDGSTDHSTQILNKTLASYDKDVTFIQLETNTGHAHARNIALDLAKGQYVMFLDADDQLASYAIEYYLNHINGLDTLIAPVHKFTMQRPQYVDKDKIRLQYRSHHSYPNSILRKETACNILFRNAIIKAHDIKFNEDLSIFIDNSFVLDYLKYAEHFVRIVNFPFYYRGEVYDPFNGNTLSDQDFIDKFEDYTNSFFDAIQRTTNKEVKKFLVQRMKNEIKKGFDPSLRDIKARYIALEHTLVKVVKALKWNIIKDGKLLYNLEIMFLSMDDIENARYVNELRKKTRLFKSILTNNKMKERAKYQLTDNENMVDPHTIIFESFGGKNYSDSPKYIYEYMQQHYPQYKYIWVFSKPNNNIIPGNATKVKKGSKEYYEAYAKAKYWISNARLPLYLNKKENQMYIQTWHGTPLKRLANDMKVVRMPGTTTANYKKNFYTEASRWNYLVSPNRYSTDIFKSAFWMNEERIWEIGYPRNDVLVTRQNDTEYIEQIKKDLNLPKDKKVIMYAPTWRDDEFVKKGQYLFDLKINLANLKEQIGDDYVILLRMHYLIANALDLTGYDDFAIDVSNYNDISELYLISDALITDYSSVMFDYGILKRPQFFFAYDIEKYDKGLRGFYMNYMEDLPGEIITDEFKLAEELKHLDTHKEKYKDKIEAFYNDFCSIEKGQSSKFIADYIHNDIHENES</sequence>
<evidence type="ECO:0000256" key="6">
    <source>
        <dbReference type="ARBA" id="ARBA00023136"/>
    </source>
</evidence>
<dbReference type="CDD" id="cd00761">
    <property type="entry name" value="Glyco_tranf_GTA_type"/>
    <property type="match status" value="1"/>
</dbReference>
<feature type="domain" description="Glycosyltransferase 2-like" evidence="7">
    <location>
        <begin position="5"/>
        <end position="154"/>
    </location>
</feature>
<comment type="subcellular location">
    <subcellularLocation>
        <location evidence="1">Cell membrane</location>
        <topology evidence="1">Peripheral membrane protein</topology>
    </subcellularLocation>
</comment>
<organism evidence="8 9">
    <name type="scientific">Staphylococcus epidermidis</name>
    <dbReference type="NCBI Taxonomy" id="1282"/>
    <lineage>
        <taxon>Bacteria</taxon>
        <taxon>Bacillati</taxon>
        <taxon>Bacillota</taxon>
        <taxon>Bacilli</taxon>
        <taxon>Bacillales</taxon>
        <taxon>Staphylococcaceae</taxon>
        <taxon>Staphylococcus</taxon>
    </lineage>
</organism>
<evidence type="ECO:0000256" key="2">
    <source>
        <dbReference type="ARBA" id="ARBA00010488"/>
    </source>
</evidence>
<keyword evidence="5" id="KW-0777">Teichoic acid biosynthesis</keyword>
<evidence type="ECO:0000256" key="5">
    <source>
        <dbReference type="ARBA" id="ARBA00022944"/>
    </source>
</evidence>
<reference evidence="8" key="1">
    <citation type="submission" date="2020-11" db="EMBL/GenBank/DDBJ databases">
        <title>Molecular epidemiology and genomic profiles of multidrug-resistant bacteria collected from clinical sources in South Africa.</title>
        <authorList>
            <person name="Asante J."/>
            <person name="Amoako D.G."/>
        </authorList>
    </citation>
    <scope>NUCLEOTIDE SEQUENCE</scope>
    <source>
        <strain evidence="8">C68</strain>
    </source>
</reference>
<dbReference type="GO" id="GO:0047355">
    <property type="term" value="F:CDP-glycerol glycerophosphotransferase activity"/>
    <property type="evidence" value="ECO:0007669"/>
    <property type="project" value="InterPro"/>
</dbReference>
<dbReference type="Gene3D" id="3.90.550.10">
    <property type="entry name" value="Spore Coat Polysaccharide Biosynthesis Protein SpsA, Chain A"/>
    <property type="match status" value="1"/>
</dbReference>
<dbReference type="Gene3D" id="3.40.50.11820">
    <property type="match status" value="1"/>
</dbReference>
<keyword evidence="4 8" id="KW-0808">Transferase</keyword>
<dbReference type="Proteomes" id="UP000622362">
    <property type="component" value="Unassembled WGS sequence"/>
</dbReference>
<dbReference type="InterPro" id="IPR051612">
    <property type="entry name" value="Teichoic_Acid_Biosynth"/>
</dbReference>
<dbReference type="GO" id="GO:0005886">
    <property type="term" value="C:plasma membrane"/>
    <property type="evidence" value="ECO:0007669"/>
    <property type="project" value="UniProtKB-SubCell"/>
</dbReference>
<dbReference type="SUPFAM" id="SSF53448">
    <property type="entry name" value="Nucleotide-diphospho-sugar transferases"/>
    <property type="match status" value="1"/>
</dbReference>
<dbReference type="Pfam" id="PF00535">
    <property type="entry name" value="Glycos_transf_2"/>
    <property type="match status" value="1"/>
</dbReference>
<evidence type="ECO:0000256" key="1">
    <source>
        <dbReference type="ARBA" id="ARBA00004202"/>
    </source>
</evidence>
<dbReference type="InterPro" id="IPR043149">
    <property type="entry name" value="TagF_N"/>
</dbReference>
<dbReference type="RefSeq" id="WP_079118803.1">
    <property type="nucleotide sequence ID" value="NZ_JADPYN010000071.1"/>
</dbReference>